<evidence type="ECO:0000259" key="4">
    <source>
        <dbReference type="Pfam" id="PF00394"/>
    </source>
</evidence>
<name>A0A7V2SYI6_9BACT</name>
<keyword evidence="1" id="KW-0479">Metal-binding</keyword>
<organism evidence="6">
    <name type="scientific">Dissulfuribacter thermophilus</name>
    <dbReference type="NCBI Taxonomy" id="1156395"/>
    <lineage>
        <taxon>Bacteria</taxon>
        <taxon>Pseudomonadati</taxon>
        <taxon>Thermodesulfobacteriota</taxon>
        <taxon>Dissulfuribacteria</taxon>
        <taxon>Dissulfuribacterales</taxon>
        <taxon>Dissulfuribacteraceae</taxon>
        <taxon>Dissulfuribacter</taxon>
    </lineage>
</organism>
<proteinExistence type="predicted"/>
<dbReference type="Proteomes" id="UP000885797">
    <property type="component" value="Unassembled WGS sequence"/>
</dbReference>
<sequence>MNMADGRLQYVFGFRLIPAKLPNKLVMDYAMLGATFPAPTIKVKEGQDLYLTLSNVGMVMRPDLFDPHTVHWHGFPNAASIFDGVPDASIAVNMGASITYYYHAHEPGTYMYHCHVEATEHMEMGMLGNIWVTPKQDGTPIEYPKGSGKVYTKFAYNDGDGSTGYDVDYPVQFHSFDAEFHDANLNVQPLPFETLRTEYAMFNGRGYPDTTKEEVLLNSFNGKGSQNVPTAISAHVGERILLRMSNLSVSDFFTVTALGIPMTIVGKDARLLRSTSGENLYIKTNSVTLGGGEAADVILDTEGVPPGKYFLYTTNLQYLCNYHQERGGMMTEINLLP</sequence>
<dbReference type="InterPro" id="IPR011707">
    <property type="entry name" value="Cu-oxidase-like_N"/>
</dbReference>
<feature type="domain" description="Plastocyanin-like" evidence="4">
    <location>
        <begin position="209"/>
        <end position="314"/>
    </location>
</feature>
<evidence type="ECO:0000259" key="5">
    <source>
        <dbReference type="Pfam" id="PF07732"/>
    </source>
</evidence>
<evidence type="ECO:0000256" key="1">
    <source>
        <dbReference type="ARBA" id="ARBA00022723"/>
    </source>
</evidence>
<dbReference type="PANTHER" id="PTHR11709:SF394">
    <property type="entry name" value="FI03373P-RELATED"/>
    <property type="match status" value="1"/>
</dbReference>
<dbReference type="SUPFAM" id="SSF49503">
    <property type="entry name" value="Cupredoxins"/>
    <property type="match status" value="2"/>
</dbReference>
<accession>A0A7V2SYI6</accession>
<evidence type="ECO:0000313" key="6">
    <source>
        <dbReference type="EMBL" id="HFC46609.1"/>
    </source>
</evidence>
<evidence type="ECO:0000256" key="3">
    <source>
        <dbReference type="ARBA" id="ARBA00023008"/>
    </source>
</evidence>
<dbReference type="Pfam" id="PF07732">
    <property type="entry name" value="Cu-oxidase_3"/>
    <property type="match status" value="1"/>
</dbReference>
<dbReference type="Gene3D" id="2.60.40.420">
    <property type="entry name" value="Cupredoxins - blue copper proteins"/>
    <property type="match status" value="1"/>
</dbReference>
<dbReference type="InterPro" id="IPR001117">
    <property type="entry name" value="Cu-oxidase_2nd"/>
</dbReference>
<keyword evidence="3" id="KW-0186">Copper</keyword>
<keyword evidence="2" id="KW-0560">Oxidoreductase</keyword>
<dbReference type="AlphaFoldDB" id="A0A7V2SYI6"/>
<dbReference type="InterPro" id="IPR008972">
    <property type="entry name" value="Cupredoxin"/>
</dbReference>
<dbReference type="Pfam" id="PF00394">
    <property type="entry name" value="Cu-oxidase"/>
    <property type="match status" value="1"/>
</dbReference>
<reference evidence="6" key="1">
    <citation type="journal article" date="2020" name="mSystems">
        <title>Genome- and Community-Level Interaction Insights into Carbon Utilization and Element Cycling Functions of Hydrothermarchaeota in Hydrothermal Sediment.</title>
        <authorList>
            <person name="Zhou Z."/>
            <person name="Liu Y."/>
            <person name="Xu W."/>
            <person name="Pan J."/>
            <person name="Luo Z.H."/>
            <person name="Li M."/>
        </authorList>
    </citation>
    <scope>NUCLEOTIDE SEQUENCE [LARGE SCALE GENOMIC DNA]</scope>
    <source>
        <strain evidence="6">HyVt-503</strain>
    </source>
</reference>
<dbReference type="GO" id="GO:0005507">
    <property type="term" value="F:copper ion binding"/>
    <property type="evidence" value="ECO:0007669"/>
    <property type="project" value="InterPro"/>
</dbReference>
<feature type="domain" description="Plastocyanin-like" evidence="5">
    <location>
        <begin position="33"/>
        <end position="136"/>
    </location>
</feature>
<evidence type="ECO:0000256" key="2">
    <source>
        <dbReference type="ARBA" id="ARBA00023002"/>
    </source>
</evidence>
<dbReference type="EMBL" id="DRND01000157">
    <property type="protein sequence ID" value="HFC46609.1"/>
    <property type="molecule type" value="Genomic_DNA"/>
</dbReference>
<dbReference type="InterPro" id="IPR045087">
    <property type="entry name" value="Cu-oxidase_fam"/>
</dbReference>
<dbReference type="GO" id="GO:0016491">
    <property type="term" value="F:oxidoreductase activity"/>
    <property type="evidence" value="ECO:0007669"/>
    <property type="project" value="UniProtKB-KW"/>
</dbReference>
<dbReference type="PANTHER" id="PTHR11709">
    <property type="entry name" value="MULTI-COPPER OXIDASE"/>
    <property type="match status" value="1"/>
</dbReference>
<comment type="caution">
    <text evidence="6">The sequence shown here is derived from an EMBL/GenBank/DDBJ whole genome shotgun (WGS) entry which is preliminary data.</text>
</comment>
<protein>
    <submittedName>
        <fullName evidence="6">Multicopper oxidase family protein</fullName>
    </submittedName>
</protein>
<gene>
    <name evidence="6" type="ORF">ENJ63_01870</name>
</gene>